<sequence>MNWDFQYAPSILLLRVHTLFARQDVDSADEDDGMLRILLIHVTESGQKENEEEHDVSDSYRAVGENAGPAPKFRRFSPPLLISVSLELPPRPTLTPSPTLSPPKFARKPPLECICHFYY</sequence>
<evidence type="ECO:0000313" key="3">
    <source>
        <dbReference type="EMBL" id="VDN23023.1"/>
    </source>
</evidence>
<accession>A0A3P7MHF4</accession>
<name>A0A3P7MHF4_DIBLA</name>
<organism evidence="3 4">
    <name type="scientific">Dibothriocephalus latus</name>
    <name type="common">Fish tapeworm</name>
    <name type="synonym">Diphyllobothrium latum</name>
    <dbReference type="NCBI Taxonomy" id="60516"/>
    <lineage>
        <taxon>Eukaryota</taxon>
        <taxon>Metazoa</taxon>
        <taxon>Spiralia</taxon>
        <taxon>Lophotrochozoa</taxon>
        <taxon>Platyhelminthes</taxon>
        <taxon>Cestoda</taxon>
        <taxon>Eucestoda</taxon>
        <taxon>Diphyllobothriidea</taxon>
        <taxon>Diphyllobothriidae</taxon>
        <taxon>Dibothriocephalus</taxon>
    </lineage>
</organism>
<feature type="chain" id="PRO_5018240073" evidence="2">
    <location>
        <begin position="22"/>
        <end position="119"/>
    </location>
</feature>
<feature type="region of interest" description="Disordered" evidence="1">
    <location>
        <begin position="46"/>
        <end position="71"/>
    </location>
</feature>
<dbReference type="EMBL" id="UYRU01073079">
    <property type="protein sequence ID" value="VDN23023.1"/>
    <property type="molecule type" value="Genomic_DNA"/>
</dbReference>
<keyword evidence="4" id="KW-1185">Reference proteome</keyword>
<evidence type="ECO:0000256" key="2">
    <source>
        <dbReference type="SAM" id="SignalP"/>
    </source>
</evidence>
<protein>
    <submittedName>
        <fullName evidence="3">Uncharacterized protein</fullName>
    </submittedName>
</protein>
<dbReference type="Proteomes" id="UP000281553">
    <property type="component" value="Unassembled WGS sequence"/>
</dbReference>
<dbReference type="AlphaFoldDB" id="A0A3P7MHF4"/>
<gene>
    <name evidence="3" type="ORF">DILT_LOCUS14172</name>
</gene>
<reference evidence="3 4" key="1">
    <citation type="submission" date="2018-11" db="EMBL/GenBank/DDBJ databases">
        <authorList>
            <consortium name="Pathogen Informatics"/>
        </authorList>
    </citation>
    <scope>NUCLEOTIDE SEQUENCE [LARGE SCALE GENOMIC DNA]</scope>
</reference>
<evidence type="ECO:0000256" key="1">
    <source>
        <dbReference type="SAM" id="MobiDB-lite"/>
    </source>
</evidence>
<proteinExistence type="predicted"/>
<keyword evidence="2" id="KW-0732">Signal</keyword>
<evidence type="ECO:0000313" key="4">
    <source>
        <dbReference type="Proteomes" id="UP000281553"/>
    </source>
</evidence>
<feature type="signal peptide" evidence="2">
    <location>
        <begin position="1"/>
        <end position="21"/>
    </location>
</feature>